<proteinExistence type="predicted"/>
<feature type="non-terminal residue" evidence="1">
    <location>
        <position position="1"/>
    </location>
</feature>
<gene>
    <name evidence="1" type="ORF">S01H1_52201</name>
</gene>
<sequence length="51" mass="5863">SLWDAFRSVEPIHINADYPITDDATPDTSRSTSDHDAVVAKFRMKLWWGWG</sequence>
<evidence type="ECO:0000313" key="1">
    <source>
        <dbReference type="EMBL" id="GAG27847.1"/>
    </source>
</evidence>
<comment type="caution">
    <text evidence="1">The sequence shown here is derived from an EMBL/GenBank/DDBJ whole genome shotgun (WGS) entry which is preliminary data.</text>
</comment>
<dbReference type="EMBL" id="BARS01033733">
    <property type="protein sequence ID" value="GAG27847.1"/>
    <property type="molecule type" value="Genomic_DNA"/>
</dbReference>
<organism evidence="1">
    <name type="scientific">marine sediment metagenome</name>
    <dbReference type="NCBI Taxonomy" id="412755"/>
    <lineage>
        <taxon>unclassified sequences</taxon>
        <taxon>metagenomes</taxon>
        <taxon>ecological metagenomes</taxon>
    </lineage>
</organism>
<reference evidence="1" key="1">
    <citation type="journal article" date="2014" name="Front. Microbiol.">
        <title>High frequency of phylogenetically diverse reductive dehalogenase-homologous genes in deep subseafloor sedimentary metagenomes.</title>
        <authorList>
            <person name="Kawai M."/>
            <person name="Futagami T."/>
            <person name="Toyoda A."/>
            <person name="Takaki Y."/>
            <person name="Nishi S."/>
            <person name="Hori S."/>
            <person name="Arai W."/>
            <person name="Tsubouchi T."/>
            <person name="Morono Y."/>
            <person name="Uchiyama I."/>
            <person name="Ito T."/>
            <person name="Fujiyama A."/>
            <person name="Inagaki F."/>
            <person name="Takami H."/>
        </authorList>
    </citation>
    <scope>NUCLEOTIDE SEQUENCE</scope>
    <source>
        <strain evidence="1">Expedition CK06-06</strain>
    </source>
</reference>
<accession>X0WXB3</accession>
<dbReference type="AlphaFoldDB" id="X0WXB3"/>
<protein>
    <submittedName>
        <fullName evidence="1">Uncharacterized protein</fullName>
    </submittedName>
</protein>
<name>X0WXB3_9ZZZZ</name>